<dbReference type="InterPro" id="IPR041679">
    <property type="entry name" value="DNA2/NAM7-like_C"/>
</dbReference>
<dbReference type="Proteomes" id="UP000178797">
    <property type="component" value="Unassembled WGS sequence"/>
</dbReference>
<dbReference type="Gene3D" id="3.40.960.10">
    <property type="entry name" value="VSR Endonuclease"/>
    <property type="match status" value="1"/>
</dbReference>
<dbReference type="CDD" id="cd18808">
    <property type="entry name" value="SF1_C_Upf1"/>
    <property type="match status" value="1"/>
</dbReference>
<dbReference type="InterPro" id="IPR007569">
    <property type="entry name" value="DUF559"/>
</dbReference>
<dbReference type="SUPFAM" id="SSF52540">
    <property type="entry name" value="P-loop containing nucleoside triphosphate hydrolases"/>
    <property type="match status" value="1"/>
</dbReference>
<feature type="domain" description="DNA2/NAM7 helicase-like C-terminal" evidence="3">
    <location>
        <begin position="594"/>
        <end position="787"/>
    </location>
</feature>
<gene>
    <name evidence="4" type="ORF">A2W05_01475</name>
</gene>
<evidence type="ECO:0000259" key="1">
    <source>
        <dbReference type="Pfam" id="PF04480"/>
    </source>
</evidence>
<dbReference type="PANTHER" id="PTHR10887">
    <property type="entry name" value="DNA2/NAM7 HELICASE FAMILY"/>
    <property type="match status" value="1"/>
</dbReference>
<dbReference type="EMBL" id="MGDE01000142">
    <property type="protein sequence ID" value="OGL45324.1"/>
    <property type="molecule type" value="Genomic_DNA"/>
</dbReference>
<dbReference type="AlphaFoldDB" id="A0A1F7RWD5"/>
<evidence type="ECO:0000259" key="3">
    <source>
        <dbReference type="Pfam" id="PF13087"/>
    </source>
</evidence>
<comment type="caution">
    <text evidence="4">The sequence shown here is derived from an EMBL/GenBank/DDBJ whole genome shotgun (WGS) entry which is preliminary data.</text>
</comment>
<proteinExistence type="predicted"/>
<dbReference type="PANTHER" id="PTHR10887:SF495">
    <property type="entry name" value="HELICASE SENATAXIN ISOFORM X1-RELATED"/>
    <property type="match status" value="1"/>
</dbReference>
<evidence type="ECO:0000313" key="4">
    <source>
        <dbReference type="EMBL" id="OGL45324.1"/>
    </source>
</evidence>
<accession>A0A1F7RWD5</accession>
<dbReference type="InterPro" id="IPR027417">
    <property type="entry name" value="P-loop_NTPase"/>
</dbReference>
<dbReference type="GO" id="GO:0004386">
    <property type="term" value="F:helicase activity"/>
    <property type="evidence" value="ECO:0007669"/>
    <property type="project" value="InterPro"/>
</dbReference>
<dbReference type="InterPro" id="IPR011335">
    <property type="entry name" value="Restrct_endonuc-II-like"/>
</dbReference>
<protein>
    <submittedName>
        <fullName evidence="4">Uncharacterized protein</fullName>
    </submittedName>
</protein>
<dbReference type="SUPFAM" id="SSF52980">
    <property type="entry name" value="Restriction endonuclease-like"/>
    <property type="match status" value="1"/>
</dbReference>
<feature type="domain" description="DNA2/NAM7 helicase helicase" evidence="2">
    <location>
        <begin position="255"/>
        <end position="559"/>
    </location>
</feature>
<name>A0A1F7RWD5_9BACT</name>
<feature type="domain" description="DUF559" evidence="1">
    <location>
        <begin position="826"/>
        <end position="924"/>
    </location>
</feature>
<sequence>MEELNRIISYWYNCIKNEDVLEKDISIDVRSKAVLYPFNNDPFIFHKTENPISASEDGKLITFSEYITTQGYEPYYGYPLLFYFDDNLKKYLVAPLFIIKVKFIKQNQGTYLQKDEQYPTCGIQAFGKLGFRTEEIADISQSLEELFASPRISNINLVERCLEILQKEGELPVKESIDPNRLTNSIKFSKSNTPGLYNKSLVFAGESTAYNINLLKDLLELKGKNDLDKTALAFILGKVSAVEGGKKIPVLPFPSNEYQVKALEDIFQNKLSVITGPPGTGKSQFISNLLINLFLDGKSVLFVSHTNEAVDVVNKKINEQFRNLMFRTGKKEIRQELKGRFNELMLDSGKPIFSHTNSNSIHSLWKTIGSYRAKLVELDELERKFEKLYYWYNNEINHFIKINIFSKLLSFITRTLSFFKLSLLKHKLSRFPSRLEIEQAIKSLEKNFYNVSKEFVRGMYIHKMLGKGENVGKVESFLHQVNSNRSNYEGIDSHSFINALDVLKIWSSTLKSVRRTFPLIPGIFDYVIFDEASQVDLPSAAPALYRAKRAIIVGDPMQLTHIAGITRDIDKGIAKIHGLTENKDIYPSRIRYCDVSLYKCAENSLTHKPIMLINHYRSEDQIIALCNKVFYEGNLKIKTTLDYARYPGSLPRGIQWVNCAGEVLKHPAGSRLNKDEVVLVNKVFQEVLQKISGTSLSIGVVTPYSRQQDAIHEKISQSTPADLLEEHSVKILTAHKFQGSEKDIIIFSLVLSARGNGNSDRWYNIYPQILNVALSRAKYLLYIIGDKNFCYIRHGVLKRLVETYEEIKKEEEAEEYTLSEKFDSPVERLLFERLQTIDFQNIGYKLIPKLVVKRYTLDFALVGKKNIDIECDGYQHEIIKGLPVLEDVERDEFLEKEGWEVIRFANHKILTQNNTVIKEILNLLRP</sequence>
<dbReference type="Pfam" id="PF13087">
    <property type="entry name" value="AAA_12"/>
    <property type="match status" value="1"/>
</dbReference>
<evidence type="ECO:0000313" key="5">
    <source>
        <dbReference type="Proteomes" id="UP000178797"/>
    </source>
</evidence>
<dbReference type="InterPro" id="IPR041677">
    <property type="entry name" value="DNA2/NAM7_AAA_11"/>
</dbReference>
<evidence type="ECO:0000259" key="2">
    <source>
        <dbReference type="Pfam" id="PF13086"/>
    </source>
</evidence>
<organism evidence="4 5">
    <name type="scientific">Candidatus Schekmanbacteria bacterium RBG_16_38_10</name>
    <dbReference type="NCBI Taxonomy" id="1817879"/>
    <lineage>
        <taxon>Bacteria</taxon>
        <taxon>Candidatus Schekmaniibacteriota</taxon>
    </lineage>
</organism>
<reference evidence="4 5" key="1">
    <citation type="journal article" date="2016" name="Nat. Commun.">
        <title>Thousands of microbial genomes shed light on interconnected biogeochemical processes in an aquifer system.</title>
        <authorList>
            <person name="Anantharaman K."/>
            <person name="Brown C.T."/>
            <person name="Hug L.A."/>
            <person name="Sharon I."/>
            <person name="Castelle C.J."/>
            <person name="Probst A.J."/>
            <person name="Thomas B.C."/>
            <person name="Singh A."/>
            <person name="Wilkins M.J."/>
            <person name="Karaoz U."/>
            <person name="Brodie E.L."/>
            <person name="Williams K.H."/>
            <person name="Hubbard S.S."/>
            <person name="Banfield J.F."/>
        </authorList>
    </citation>
    <scope>NUCLEOTIDE SEQUENCE [LARGE SCALE GENOMIC DNA]</scope>
</reference>
<dbReference type="InterPro" id="IPR047187">
    <property type="entry name" value="SF1_C_Upf1"/>
</dbReference>
<dbReference type="InterPro" id="IPR045055">
    <property type="entry name" value="DNA2/NAM7-like"/>
</dbReference>
<dbReference type="Pfam" id="PF13086">
    <property type="entry name" value="AAA_11"/>
    <property type="match status" value="1"/>
</dbReference>
<dbReference type="Gene3D" id="3.40.50.300">
    <property type="entry name" value="P-loop containing nucleotide triphosphate hydrolases"/>
    <property type="match status" value="2"/>
</dbReference>
<dbReference type="Pfam" id="PF04480">
    <property type="entry name" value="DUF559"/>
    <property type="match status" value="1"/>
</dbReference>